<gene>
    <name evidence="1" type="ORF">QLS65_00135</name>
</gene>
<evidence type="ECO:0000313" key="2">
    <source>
        <dbReference type="Proteomes" id="UP001243403"/>
    </source>
</evidence>
<organism evidence="1 2">
    <name type="scientific">Flavobacterium algoritolerans</name>
    <dbReference type="NCBI Taxonomy" id="3041254"/>
    <lineage>
        <taxon>Bacteria</taxon>
        <taxon>Pseudomonadati</taxon>
        <taxon>Bacteroidota</taxon>
        <taxon>Flavobacteriia</taxon>
        <taxon>Flavobacteriales</taxon>
        <taxon>Flavobacteriaceae</taxon>
        <taxon>Flavobacterium</taxon>
    </lineage>
</organism>
<dbReference type="RefSeq" id="WP_282714430.1">
    <property type="nucleotide sequence ID" value="NZ_JASCRZ010000001.1"/>
</dbReference>
<name>A0ABT6V8I5_9FLAO</name>
<reference evidence="1 2" key="1">
    <citation type="submission" date="2023-04" db="EMBL/GenBank/DDBJ databases">
        <title>Two novel species of Flavobacterium.</title>
        <authorList>
            <person name="Liu Q."/>
            <person name="Xin Y.-H."/>
        </authorList>
    </citation>
    <scope>NUCLEOTIDE SEQUENCE [LARGE SCALE GENOMIC DNA]</scope>
    <source>
        <strain evidence="1 2">LB1P51</strain>
    </source>
</reference>
<accession>A0ABT6V8I5</accession>
<sequence>MKLFLSISFEIEVAKISPRNNIIMDAFIKRKTILSIFSNPSSYQQTATRRNAKKV</sequence>
<proteinExistence type="predicted"/>
<keyword evidence="2" id="KW-1185">Reference proteome</keyword>
<evidence type="ECO:0000313" key="1">
    <source>
        <dbReference type="EMBL" id="MDI5893287.1"/>
    </source>
</evidence>
<dbReference type="EMBL" id="JASCRZ010000001">
    <property type="protein sequence ID" value="MDI5893287.1"/>
    <property type="molecule type" value="Genomic_DNA"/>
</dbReference>
<dbReference type="Proteomes" id="UP001243403">
    <property type="component" value="Unassembled WGS sequence"/>
</dbReference>
<comment type="caution">
    <text evidence="1">The sequence shown here is derived from an EMBL/GenBank/DDBJ whole genome shotgun (WGS) entry which is preliminary data.</text>
</comment>
<protein>
    <submittedName>
        <fullName evidence="1">Uncharacterized protein</fullName>
    </submittedName>
</protein>